<feature type="chain" id="PRO_5019476187" description="Dirigent protein" evidence="1">
    <location>
        <begin position="28"/>
        <end position="213"/>
    </location>
</feature>
<keyword evidence="3" id="KW-1185">Reference proteome</keyword>
<evidence type="ECO:0000313" key="3">
    <source>
        <dbReference type="Proteomes" id="UP000291116"/>
    </source>
</evidence>
<accession>A0A448Z3X7</accession>
<sequence length="213" mass="22859">MFISSSKALKALLAVASVLAFSSSSNAEETPSRKLKKGKKPKSKTIAFDSVRTMRQDTIAVGNEHRTISLTDPTAGTPSMIGATAVMHYFLFEPNTITEANVASKMSDKSSSVGYSSVVCTITLANQGTFNPERGTCTLSFEFQYEGVDSSLVGIYSGDILQQTKAGHEGVIVGGTGKLHKIKGGHVKYDRTVFDAVGDDVFVLEKMELHPKK</sequence>
<reference evidence="2 3" key="1">
    <citation type="submission" date="2019-01" db="EMBL/GenBank/DDBJ databases">
        <authorList>
            <person name="Ferrante I. M."/>
        </authorList>
    </citation>
    <scope>NUCLEOTIDE SEQUENCE [LARGE SCALE GENOMIC DNA]</scope>
    <source>
        <strain evidence="2 3">B856</strain>
    </source>
</reference>
<evidence type="ECO:0008006" key="4">
    <source>
        <dbReference type="Google" id="ProtNLM"/>
    </source>
</evidence>
<dbReference type="Proteomes" id="UP000291116">
    <property type="component" value="Unassembled WGS sequence"/>
</dbReference>
<dbReference type="EMBL" id="CAACVS010000101">
    <property type="protein sequence ID" value="VEU36700.1"/>
    <property type="molecule type" value="Genomic_DNA"/>
</dbReference>
<organism evidence="2 3">
    <name type="scientific">Pseudo-nitzschia multistriata</name>
    <dbReference type="NCBI Taxonomy" id="183589"/>
    <lineage>
        <taxon>Eukaryota</taxon>
        <taxon>Sar</taxon>
        <taxon>Stramenopiles</taxon>
        <taxon>Ochrophyta</taxon>
        <taxon>Bacillariophyta</taxon>
        <taxon>Bacillariophyceae</taxon>
        <taxon>Bacillariophycidae</taxon>
        <taxon>Bacillariales</taxon>
        <taxon>Bacillariaceae</taxon>
        <taxon>Pseudo-nitzschia</taxon>
    </lineage>
</organism>
<protein>
    <recommendedName>
        <fullName evidence="4">Dirigent protein</fullName>
    </recommendedName>
</protein>
<feature type="signal peptide" evidence="1">
    <location>
        <begin position="1"/>
        <end position="27"/>
    </location>
</feature>
<gene>
    <name evidence="2" type="ORF">PSNMU_V1.4_AUG-EV-PASAV3_0034690</name>
</gene>
<evidence type="ECO:0000256" key="1">
    <source>
        <dbReference type="SAM" id="SignalP"/>
    </source>
</evidence>
<name>A0A448Z3X7_9STRA</name>
<proteinExistence type="predicted"/>
<dbReference type="AlphaFoldDB" id="A0A448Z3X7"/>
<evidence type="ECO:0000313" key="2">
    <source>
        <dbReference type="EMBL" id="VEU36700.1"/>
    </source>
</evidence>
<keyword evidence="1" id="KW-0732">Signal</keyword>